<dbReference type="GO" id="GO:0009036">
    <property type="term" value="F:type II site-specific deoxyribonuclease activity"/>
    <property type="evidence" value="ECO:0007669"/>
    <property type="project" value="InterPro"/>
</dbReference>
<evidence type="ECO:0000256" key="1">
    <source>
        <dbReference type="ARBA" id="ARBA00022722"/>
    </source>
</evidence>
<dbReference type="GO" id="GO:0009307">
    <property type="term" value="P:DNA restriction-modification system"/>
    <property type="evidence" value="ECO:0007669"/>
    <property type="project" value="InterPro"/>
</dbReference>
<keyword evidence="8" id="KW-1185">Reference proteome</keyword>
<sequence length="267" mass="30814">MPLTEQEIFDTTRNTAINSIRKYAVTKLKKKKKFQILDLIMPNERKVRSIVGGLETSLGTTLWEPLARNLAELNGFEVVKNNLQMPTNMPHNLHNTLQTIIASRRNGSKQYDARASHLAIKSVCEDFIQNPIDNFKKAPSGHGVDVWLIKDGVNYFFDTKTVQPNVGDYSKYLIQLLTWYAYFYSQFPEGLAEARIVFPYNPYGQLDFWDNTVNRGRPLEQINEAWVQNEFWDFCTGFENSYSVIHKAFVDIAESGDLKDILEQIFN</sequence>
<name>A0A0M8MCD1_9FLAO</name>
<evidence type="ECO:0000256" key="2">
    <source>
        <dbReference type="ARBA" id="ARBA00022747"/>
    </source>
</evidence>
<evidence type="ECO:0000256" key="3">
    <source>
        <dbReference type="ARBA" id="ARBA00022759"/>
    </source>
</evidence>
<dbReference type="GO" id="GO:0003677">
    <property type="term" value="F:DNA binding"/>
    <property type="evidence" value="ECO:0007669"/>
    <property type="project" value="InterPro"/>
</dbReference>
<dbReference type="Proteomes" id="UP000037755">
    <property type="component" value="Unassembled WGS sequence"/>
</dbReference>
<dbReference type="REBASE" id="131378">
    <property type="entry name" value="Fak1TORF15030P"/>
</dbReference>
<keyword evidence="1" id="KW-0540">Nuclease</keyword>
<evidence type="ECO:0000256" key="5">
    <source>
        <dbReference type="ARBA" id="ARBA00093760"/>
    </source>
</evidence>
<evidence type="ECO:0000313" key="8">
    <source>
        <dbReference type="Proteomes" id="UP000037755"/>
    </source>
</evidence>
<organism evidence="7 8">
    <name type="scientific">Flavobacterium akiainvivens</name>
    <dbReference type="NCBI Taxonomy" id="1202724"/>
    <lineage>
        <taxon>Bacteria</taxon>
        <taxon>Pseudomonadati</taxon>
        <taxon>Bacteroidota</taxon>
        <taxon>Flavobacteriia</taxon>
        <taxon>Flavobacteriales</taxon>
        <taxon>Flavobacteriaceae</taxon>
        <taxon>Flavobacterium</taxon>
    </lineage>
</organism>
<reference evidence="7 8" key="1">
    <citation type="submission" date="2015-08" db="EMBL/GenBank/DDBJ databases">
        <title>Whole genome sequence of Flavobacterium akiainvivens IK-1T, from decaying Wikstroemia oahuensis, an endemic Hawaiian shrub.</title>
        <authorList>
            <person name="Wan X."/>
            <person name="Hou S."/>
            <person name="Saito J."/>
            <person name="Donachie S."/>
        </authorList>
    </citation>
    <scope>NUCLEOTIDE SEQUENCE [LARGE SCALE GENOMIC DNA]</scope>
    <source>
        <strain evidence="7 8">IK-1</strain>
    </source>
</reference>
<keyword evidence="4" id="KW-0378">Hydrolase</keyword>
<dbReference type="Pfam" id="PF09520">
    <property type="entry name" value="RE_TdeIII"/>
    <property type="match status" value="1"/>
</dbReference>
<dbReference type="OrthoDB" id="9811075at2"/>
<comment type="catalytic activity">
    <reaction evidence="5">
        <text>Endonucleolytic cleavage of DNA to give specific double-stranded fragments with terminal 5'-phosphates.</text>
        <dbReference type="EC" id="3.1.21.4"/>
    </reaction>
</comment>
<evidence type="ECO:0000313" key="7">
    <source>
        <dbReference type="EMBL" id="KOS07205.1"/>
    </source>
</evidence>
<keyword evidence="2" id="KW-0680">Restriction system</keyword>
<dbReference type="PATRIC" id="fig|1202724.3.peg.3124"/>
<evidence type="ECO:0000256" key="6">
    <source>
        <dbReference type="ARBA" id="ARBA00093790"/>
    </source>
</evidence>
<protein>
    <recommendedName>
        <fullName evidence="6">type II site-specific deoxyribonuclease</fullName>
        <ecNumber evidence="6">3.1.21.4</ecNumber>
    </recommendedName>
</protein>
<dbReference type="RefSeq" id="WP_054408853.1">
    <property type="nucleotide sequence ID" value="NZ_FOYA01000018.1"/>
</dbReference>
<dbReference type="AlphaFoldDB" id="A0A0M8MCD1"/>
<dbReference type="EC" id="3.1.21.4" evidence="6"/>
<gene>
    <name evidence="7" type="ORF">AM493_15035</name>
</gene>
<dbReference type="STRING" id="1202724.AM493_15035"/>
<dbReference type="EMBL" id="LIYD01000005">
    <property type="protein sequence ID" value="KOS07205.1"/>
    <property type="molecule type" value="Genomic_DNA"/>
</dbReference>
<evidence type="ECO:0000256" key="4">
    <source>
        <dbReference type="ARBA" id="ARBA00022801"/>
    </source>
</evidence>
<accession>A0A0M8MCD1</accession>
<proteinExistence type="predicted"/>
<keyword evidence="3" id="KW-0255">Endonuclease</keyword>
<dbReference type="InterPro" id="IPR019045">
    <property type="entry name" value="Restrct_endonuc_II_HinfI"/>
</dbReference>
<comment type="caution">
    <text evidence="7">The sequence shown here is derived from an EMBL/GenBank/DDBJ whole genome shotgun (WGS) entry which is preliminary data.</text>
</comment>